<dbReference type="Proteomes" id="UP001057998">
    <property type="component" value="Chromosome 2"/>
</dbReference>
<dbReference type="Pfam" id="PF05069">
    <property type="entry name" value="Phage_tail_S"/>
    <property type="match status" value="1"/>
</dbReference>
<name>A0ABY5GLH5_9GAMM</name>
<gene>
    <name evidence="1" type="ORF">NNL38_16420</name>
</gene>
<dbReference type="InterPro" id="IPR006522">
    <property type="entry name" value="Phage_virion_morphogenesis"/>
</dbReference>
<evidence type="ECO:0000313" key="2">
    <source>
        <dbReference type="Proteomes" id="UP001057998"/>
    </source>
</evidence>
<dbReference type="EMBL" id="CP101509">
    <property type="protein sequence ID" value="UTV30170.1"/>
    <property type="molecule type" value="Genomic_DNA"/>
</dbReference>
<sequence>MAGSRYTITLEGQDLIQERINQLLQAGANLQPAFQDIGEMLLISHDERWSRQVSPDGEPWQPLSENYKVRKKKHQDLILVLNQHLNRELNYQATPQSFEFGTNYEYGAIHHFGGSPEMRPQNAAIPARPWLGVSQDDIEEIYDILGDFLMGN</sequence>
<accession>A0ABY5GLH5</accession>
<protein>
    <submittedName>
        <fullName evidence="1">Phage virion morphogenesis protein</fullName>
    </submittedName>
</protein>
<keyword evidence="2" id="KW-1185">Reference proteome</keyword>
<proteinExistence type="predicted"/>
<dbReference type="RefSeq" id="WP_255391514.1">
    <property type="nucleotide sequence ID" value="NZ_CP101509.1"/>
</dbReference>
<dbReference type="NCBIfam" id="TIGR01635">
    <property type="entry name" value="tail_comp_S"/>
    <property type="match status" value="1"/>
</dbReference>
<organism evidence="1 2">
    <name type="scientific">Photobacterium atrarenae</name>
    <dbReference type="NCBI Taxonomy" id="865757"/>
    <lineage>
        <taxon>Bacteria</taxon>
        <taxon>Pseudomonadati</taxon>
        <taxon>Pseudomonadota</taxon>
        <taxon>Gammaproteobacteria</taxon>
        <taxon>Vibrionales</taxon>
        <taxon>Vibrionaceae</taxon>
        <taxon>Photobacterium</taxon>
    </lineage>
</organism>
<evidence type="ECO:0000313" key="1">
    <source>
        <dbReference type="EMBL" id="UTV30170.1"/>
    </source>
</evidence>
<reference evidence="1" key="1">
    <citation type="submission" date="2022-07" db="EMBL/GenBank/DDBJ databases">
        <title>Genome sequencing of Photobacterium atrarenae GJH2-4.</title>
        <authorList>
            <person name="Park S.-J."/>
        </authorList>
    </citation>
    <scope>NUCLEOTIDE SEQUENCE</scope>
    <source>
        <strain evidence="1">GJH2-4</strain>
    </source>
</reference>